<sequence length="170" mass="19218">MDDIYQRYHLYDNADFEFVQKHFLRRKWWGTLVTRANGRLIFSLPCSLNEAIKQQEIVPIVIFSKDVKRGSLSQNLSVLSPATSIPLLTMMLTYMPMAIFFFLWAAIVTAQDAEMFADVRINYGPNTLAHGLPFQNAFGQFRGCIRATSKVSGQTATVGRAVVPAICTQY</sequence>
<feature type="transmembrane region" description="Helical" evidence="1">
    <location>
        <begin position="85"/>
        <end position="107"/>
    </location>
</feature>
<accession>A0A1X2I1L4</accession>
<dbReference type="EMBL" id="MCGE01000035">
    <property type="protein sequence ID" value="ORZ07345.1"/>
    <property type="molecule type" value="Genomic_DNA"/>
</dbReference>
<evidence type="ECO:0000313" key="3">
    <source>
        <dbReference type="Proteomes" id="UP000193560"/>
    </source>
</evidence>
<organism evidence="2 3">
    <name type="scientific">Absidia repens</name>
    <dbReference type="NCBI Taxonomy" id="90262"/>
    <lineage>
        <taxon>Eukaryota</taxon>
        <taxon>Fungi</taxon>
        <taxon>Fungi incertae sedis</taxon>
        <taxon>Mucoromycota</taxon>
        <taxon>Mucoromycotina</taxon>
        <taxon>Mucoromycetes</taxon>
        <taxon>Mucorales</taxon>
        <taxon>Cunninghamellaceae</taxon>
        <taxon>Absidia</taxon>
    </lineage>
</organism>
<proteinExistence type="predicted"/>
<keyword evidence="3" id="KW-1185">Reference proteome</keyword>
<comment type="caution">
    <text evidence="2">The sequence shown here is derived from an EMBL/GenBank/DDBJ whole genome shotgun (WGS) entry which is preliminary data.</text>
</comment>
<gene>
    <name evidence="2" type="ORF">BCR42DRAFT_397263</name>
</gene>
<keyword evidence="1" id="KW-0472">Membrane</keyword>
<keyword evidence="1" id="KW-0812">Transmembrane</keyword>
<name>A0A1X2I1L4_9FUNG</name>
<reference evidence="2 3" key="1">
    <citation type="submission" date="2016-07" db="EMBL/GenBank/DDBJ databases">
        <title>Pervasive Adenine N6-methylation of Active Genes in Fungi.</title>
        <authorList>
            <consortium name="DOE Joint Genome Institute"/>
            <person name="Mondo S.J."/>
            <person name="Dannebaum R.O."/>
            <person name="Kuo R.C."/>
            <person name="Labutti K."/>
            <person name="Haridas S."/>
            <person name="Kuo A."/>
            <person name="Salamov A."/>
            <person name="Ahrendt S.R."/>
            <person name="Lipzen A."/>
            <person name="Sullivan W."/>
            <person name="Andreopoulos W.B."/>
            <person name="Clum A."/>
            <person name="Lindquist E."/>
            <person name="Daum C."/>
            <person name="Ramamoorthy G.K."/>
            <person name="Gryganskyi A."/>
            <person name="Culley D."/>
            <person name="Magnuson J.K."/>
            <person name="James T.Y."/>
            <person name="O'Malley M.A."/>
            <person name="Stajich J.E."/>
            <person name="Spatafora J.W."/>
            <person name="Visel A."/>
            <person name="Grigoriev I.V."/>
        </authorList>
    </citation>
    <scope>NUCLEOTIDE SEQUENCE [LARGE SCALE GENOMIC DNA]</scope>
    <source>
        <strain evidence="2 3">NRRL 1336</strain>
    </source>
</reference>
<evidence type="ECO:0000256" key="1">
    <source>
        <dbReference type="SAM" id="Phobius"/>
    </source>
</evidence>
<dbReference type="Proteomes" id="UP000193560">
    <property type="component" value="Unassembled WGS sequence"/>
</dbReference>
<keyword evidence="1" id="KW-1133">Transmembrane helix</keyword>
<evidence type="ECO:0000313" key="2">
    <source>
        <dbReference type="EMBL" id="ORZ07345.1"/>
    </source>
</evidence>
<dbReference type="AlphaFoldDB" id="A0A1X2I1L4"/>
<protein>
    <submittedName>
        <fullName evidence="2">Uncharacterized protein</fullName>
    </submittedName>
</protein>